<dbReference type="EMBL" id="VBWP01000009">
    <property type="protein sequence ID" value="TLG72108.1"/>
    <property type="molecule type" value="Genomic_DNA"/>
</dbReference>
<dbReference type="FunCoup" id="A0A5R8Q8S2">
    <property type="interactions" value="361"/>
</dbReference>
<dbReference type="InterPro" id="IPR036225">
    <property type="entry name" value="SRP/SRP_N"/>
</dbReference>
<proteinExistence type="inferred from homology"/>
<dbReference type="SMART" id="SM00382">
    <property type="entry name" value="AAA"/>
    <property type="match status" value="1"/>
</dbReference>
<dbReference type="GO" id="GO:0006614">
    <property type="term" value="P:SRP-dependent cotranslational protein targeting to membrane"/>
    <property type="evidence" value="ECO:0007669"/>
    <property type="project" value="InterPro"/>
</dbReference>
<evidence type="ECO:0000256" key="4">
    <source>
        <dbReference type="ARBA" id="ARBA00022801"/>
    </source>
</evidence>
<dbReference type="FunFam" id="3.40.50.300:FF:000053">
    <property type="entry name" value="Signal recognition particle receptor FtsY"/>
    <property type="match status" value="1"/>
</dbReference>
<dbReference type="InterPro" id="IPR000897">
    <property type="entry name" value="SRP54_GTPase_dom"/>
</dbReference>
<keyword evidence="13" id="KW-1185">Reference proteome</keyword>
<evidence type="ECO:0000313" key="13">
    <source>
        <dbReference type="Proteomes" id="UP000306912"/>
    </source>
</evidence>
<dbReference type="PANTHER" id="PTHR43134:SF1">
    <property type="entry name" value="SIGNAL RECOGNITION PARTICLE RECEPTOR SUBUNIT ALPHA"/>
    <property type="match status" value="1"/>
</dbReference>
<dbReference type="GO" id="GO:0005047">
    <property type="term" value="F:signal recognition particle binding"/>
    <property type="evidence" value="ECO:0007669"/>
    <property type="project" value="TreeGrafter"/>
</dbReference>
<keyword evidence="2 9" id="KW-0963">Cytoplasm</keyword>
<dbReference type="GO" id="GO:0005737">
    <property type="term" value="C:cytoplasm"/>
    <property type="evidence" value="ECO:0007669"/>
    <property type="project" value="UniProtKB-SubCell"/>
</dbReference>
<reference evidence="12 13" key="1">
    <citation type="submission" date="2019-05" db="EMBL/GenBank/DDBJ databases">
        <title>Culicoidintestinum kansasii gen. nov., sp. nov. from the gastrointestinal tract of the biting midge, Culicoides sonorensis.</title>
        <authorList>
            <person name="Neupane S."/>
            <person name="Ghosh A."/>
            <person name="Gunther S."/>
            <person name="Martin K."/>
            <person name="Zurek L."/>
        </authorList>
    </citation>
    <scope>NUCLEOTIDE SEQUENCE [LARGE SCALE GENOMIC DNA]</scope>
    <source>
        <strain evidence="12 13">CS-1</strain>
    </source>
</reference>
<comment type="caution">
    <text evidence="12">The sequence shown here is derived from an EMBL/GenBank/DDBJ whole genome shotgun (WGS) entry which is preliminary data.</text>
</comment>
<evidence type="ECO:0000256" key="5">
    <source>
        <dbReference type="ARBA" id="ARBA00023134"/>
    </source>
</evidence>
<feature type="binding site" evidence="9">
    <location>
        <begin position="266"/>
        <end position="270"/>
    </location>
    <ligand>
        <name>GTP</name>
        <dbReference type="ChEBI" id="CHEBI:37565"/>
    </ligand>
</feature>
<dbReference type="SUPFAM" id="SSF52540">
    <property type="entry name" value="P-loop containing nucleoside triphosphate hydrolases"/>
    <property type="match status" value="1"/>
</dbReference>
<evidence type="ECO:0000259" key="11">
    <source>
        <dbReference type="PROSITE" id="PS00300"/>
    </source>
</evidence>
<dbReference type="AlphaFoldDB" id="A0A5R8Q8S2"/>
<evidence type="ECO:0000256" key="7">
    <source>
        <dbReference type="ARBA" id="ARBA00023170"/>
    </source>
</evidence>
<dbReference type="PROSITE" id="PS00300">
    <property type="entry name" value="SRP54"/>
    <property type="match status" value="1"/>
</dbReference>
<dbReference type="Gene3D" id="1.20.120.140">
    <property type="entry name" value="Signal recognition particle SRP54, nucleotide-binding domain"/>
    <property type="match status" value="1"/>
</dbReference>
<dbReference type="SMART" id="SM00963">
    <property type="entry name" value="SRP54_N"/>
    <property type="match status" value="1"/>
</dbReference>
<dbReference type="RefSeq" id="WP_138191856.1">
    <property type="nucleotide sequence ID" value="NZ_VBWP01000009.1"/>
</dbReference>
<feature type="domain" description="SRP54-type proteins GTP-binding" evidence="11">
    <location>
        <begin position="351"/>
        <end position="364"/>
    </location>
</feature>
<feature type="compositionally biased region" description="Low complexity" evidence="10">
    <location>
        <begin position="40"/>
        <end position="57"/>
    </location>
</feature>
<dbReference type="GO" id="GO:0005525">
    <property type="term" value="F:GTP binding"/>
    <property type="evidence" value="ECO:0007669"/>
    <property type="project" value="UniProtKB-UniRule"/>
</dbReference>
<comment type="subunit">
    <text evidence="9">Part of the signal recognition particle protein translocation system, which is composed of SRP and FtsY.</text>
</comment>
<evidence type="ECO:0000256" key="3">
    <source>
        <dbReference type="ARBA" id="ARBA00022741"/>
    </source>
</evidence>
<dbReference type="SUPFAM" id="SSF47364">
    <property type="entry name" value="Domain of the SRP/SRP receptor G-proteins"/>
    <property type="match status" value="1"/>
</dbReference>
<feature type="region of interest" description="Disordered" evidence="10">
    <location>
        <begin position="15"/>
        <end position="57"/>
    </location>
</feature>
<dbReference type="Proteomes" id="UP000306912">
    <property type="component" value="Unassembled WGS sequence"/>
</dbReference>
<dbReference type="InterPro" id="IPR003593">
    <property type="entry name" value="AAA+_ATPase"/>
</dbReference>
<keyword evidence="5 9" id="KW-0342">GTP-binding</keyword>
<dbReference type="OrthoDB" id="9804720at2"/>
<dbReference type="Pfam" id="PF02881">
    <property type="entry name" value="SRP54_N"/>
    <property type="match status" value="1"/>
</dbReference>
<dbReference type="Gene3D" id="3.40.50.300">
    <property type="entry name" value="P-loop containing nucleotide triphosphate hydrolases"/>
    <property type="match status" value="1"/>
</dbReference>
<dbReference type="InterPro" id="IPR027417">
    <property type="entry name" value="P-loop_NTPase"/>
</dbReference>
<comment type="function">
    <text evidence="9">Involved in targeting and insertion of nascent membrane proteins into the cytoplasmic membrane. Acts as a receptor for the complex formed by the signal recognition particle (SRP) and the ribosome-nascent chain (RNC).</text>
</comment>
<protein>
    <recommendedName>
        <fullName evidence="9">Signal recognition particle receptor FtsY</fullName>
        <shortName evidence="9">SRP receptor</shortName>
        <ecNumber evidence="9">3.6.5.4</ecNumber>
    </recommendedName>
</protein>
<keyword evidence="1 9" id="KW-1003">Cell membrane</keyword>
<dbReference type="HAMAP" id="MF_00920">
    <property type="entry name" value="FtsY"/>
    <property type="match status" value="1"/>
</dbReference>
<feature type="binding site" evidence="9">
    <location>
        <begin position="184"/>
        <end position="191"/>
    </location>
    <ligand>
        <name>GTP</name>
        <dbReference type="ChEBI" id="CHEBI:37565"/>
    </ligand>
</feature>
<evidence type="ECO:0000256" key="9">
    <source>
        <dbReference type="HAMAP-Rule" id="MF_00920"/>
    </source>
</evidence>
<organism evidence="12 13">
    <name type="scientific">Culicoidibacter larvae</name>
    <dbReference type="NCBI Taxonomy" id="2579976"/>
    <lineage>
        <taxon>Bacteria</taxon>
        <taxon>Bacillati</taxon>
        <taxon>Bacillota</taxon>
        <taxon>Culicoidibacteria</taxon>
        <taxon>Culicoidibacterales</taxon>
        <taxon>Culicoidibacteraceae</taxon>
        <taxon>Culicoidibacter</taxon>
    </lineage>
</organism>
<dbReference type="PANTHER" id="PTHR43134">
    <property type="entry name" value="SIGNAL RECOGNITION PARTICLE RECEPTOR SUBUNIT ALPHA"/>
    <property type="match status" value="1"/>
</dbReference>
<dbReference type="InterPro" id="IPR042101">
    <property type="entry name" value="SRP54_N_sf"/>
</dbReference>
<evidence type="ECO:0000256" key="10">
    <source>
        <dbReference type="SAM" id="MobiDB-lite"/>
    </source>
</evidence>
<accession>A0A5R8Q8S2</accession>
<sequence>MSFFSKFKNLFKGQEQEEQNLDDAKIIEPATLDAEETLEEPAAPAAQPVPESSPVAAEEVKDAVSAGVSQGSIEQAQDYHQKMSKSRSGILSAFGDLMSRFQTVDEEYFEELEDILIMADVGVTTVTELTDELRREVQRSGVSDPRALNEVIVNKLYDIYNESISGSRELNMQHGQPTVILMIGVNGAGKTTTIGKLAEQFKSQGKKVLLAAGDTFRAGAIDQLAVWAQRANVDIVLGTEGGDPSAVMFDAMQKAKNGNYDVVLCDTAGRLQNKTNLMNELAKIRRIIDREYPGAPHETLLVVDATTGQNGLSQARAFTEVAPISGVVLTKLDGTAKGGIVLAIGKELGIPVKYIGLGEKITDLEPFRIENYLYGLFAEMFE</sequence>
<dbReference type="CDD" id="cd17874">
    <property type="entry name" value="FtsY"/>
    <property type="match status" value="1"/>
</dbReference>
<keyword evidence="3 9" id="KW-0547">Nucleotide-binding</keyword>
<dbReference type="InParanoid" id="A0A5R8Q8S2"/>
<comment type="subcellular location">
    <subcellularLocation>
        <location evidence="9">Cell membrane</location>
        <topology evidence="9">Peripheral membrane protein</topology>
        <orientation evidence="9">Cytoplasmic side</orientation>
    </subcellularLocation>
    <subcellularLocation>
        <location evidence="9">Cytoplasm</location>
    </subcellularLocation>
</comment>
<evidence type="ECO:0000256" key="2">
    <source>
        <dbReference type="ARBA" id="ARBA00022490"/>
    </source>
</evidence>
<comment type="catalytic activity">
    <reaction evidence="8 9">
        <text>GTP + H2O = GDP + phosphate + H(+)</text>
        <dbReference type="Rhea" id="RHEA:19669"/>
        <dbReference type="ChEBI" id="CHEBI:15377"/>
        <dbReference type="ChEBI" id="CHEBI:15378"/>
        <dbReference type="ChEBI" id="CHEBI:37565"/>
        <dbReference type="ChEBI" id="CHEBI:43474"/>
        <dbReference type="ChEBI" id="CHEBI:58189"/>
        <dbReference type="EC" id="3.6.5.4"/>
    </reaction>
</comment>
<dbReference type="InterPro" id="IPR013822">
    <property type="entry name" value="Signal_recog_particl_SRP54_hlx"/>
</dbReference>
<dbReference type="FunFam" id="1.20.120.140:FF:000002">
    <property type="entry name" value="Signal recognition particle receptor FtsY"/>
    <property type="match status" value="1"/>
</dbReference>
<dbReference type="GO" id="GO:0005886">
    <property type="term" value="C:plasma membrane"/>
    <property type="evidence" value="ECO:0007669"/>
    <property type="project" value="UniProtKB-SubCell"/>
</dbReference>
<evidence type="ECO:0000256" key="6">
    <source>
        <dbReference type="ARBA" id="ARBA00023136"/>
    </source>
</evidence>
<dbReference type="NCBIfam" id="TIGR00064">
    <property type="entry name" value="ftsY"/>
    <property type="match status" value="1"/>
</dbReference>
<gene>
    <name evidence="9 12" type="primary">ftsY</name>
    <name evidence="12" type="ORF">FEZ08_09765</name>
</gene>
<evidence type="ECO:0000256" key="8">
    <source>
        <dbReference type="ARBA" id="ARBA00048027"/>
    </source>
</evidence>
<dbReference type="EC" id="3.6.5.4" evidence="9"/>
<evidence type="ECO:0000256" key="1">
    <source>
        <dbReference type="ARBA" id="ARBA00022475"/>
    </source>
</evidence>
<dbReference type="Pfam" id="PF00448">
    <property type="entry name" value="SRP54"/>
    <property type="match status" value="1"/>
</dbReference>
<keyword evidence="7 9" id="KW-0675">Receptor</keyword>
<dbReference type="InterPro" id="IPR004390">
    <property type="entry name" value="SR_rcpt_FtsY"/>
</dbReference>
<keyword evidence="4 9" id="KW-0378">Hydrolase</keyword>
<dbReference type="GO" id="GO:0003924">
    <property type="term" value="F:GTPase activity"/>
    <property type="evidence" value="ECO:0007669"/>
    <property type="project" value="UniProtKB-UniRule"/>
</dbReference>
<comment type="similarity">
    <text evidence="9">Belongs to the GTP-binding SRP family. FtsY subfamily.</text>
</comment>
<dbReference type="SMART" id="SM00962">
    <property type="entry name" value="SRP54"/>
    <property type="match status" value="1"/>
</dbReference>
<feature type="binding site" evidence="9">
    <location>
        <begin position="330"/>
        <end position="333"/>
    </location>
    <ligand>
        <name>GTP</name>
        <dbReference type="ChEBI" id="CHEBI:37565"/>
    </ligand>
</feature>
<evidence type="ECO:0000313" key="12">
    <source>
        <dbReference type="EMBL" id="TLG72108.1"/>
    </source>
</evidence>
<name>A0A5R8Q8S2_9FIRM</name>
<keyword evidence="6 9" id="KW-0472">Membrane</keyword>